<feature type="coiled-coil region" evidence="1">
    <location>
        <begin position="498"/>
        <end position="596"/>
    </location>
</feature>
<evidence type="ECO:0000313" key="3">
    <source>
        <dbReference type="EMBL" id="PFH38738.1"/>
    </source>
</evidence>
<proteinExistence type="predicted"/>
<keyword evidence="1" id="KW-0175">Coiled coil</keyword>
<evidence type="ECO:0000256" key="1">
    <source>
        <dbReference type="SAM" id="Coils"/>
    </source>
</evidence>
<dbReference type="GeneID" id="40306142"/>
<sequence length="852" mass="92481">MGFLEALLSLCEGSRASLPSSSPCAASASPSRSRAPSPSYRSRAAPSALAPELVTTRHNASVRCTLTPSPARKVRTRSPLPAPLTAALPASPSAGHLRAAAAMAPDSLDEVSSTCDSGALCCCPMSPQRRSSPPPRIMYLQPNSTSYYYPASPSATATRYASGPPPVSGTFAAAPALSGASLEHTQYYAPPQPKVEILAPPAAAPAQSRHLTVPTLWSRNPRTVGSAEDWSDKAKKKSAALAGVAEREEAAAAALLRKEAEFQARIEEKQMQLRQLEKRAAGLRTLSCSSGMRPVDEIIDSEEVRQLRSNLCEKELEVEQLTAEVDFAKKEKEELSAKVIMKDAVISKLKAGEDVTDLPGAETKEAVKSLRQKDEENRLLTRRLEAMREERRDMRELLLHKDRQLAAALSVSDPAAKEASAVQLGVQAIAMVRDSVDLREKISLLEAELAALKEEKDRRELLLDETFRKLTDKRREAAGLLEMVSQRDMKIARVETFLQQRNRDYEQLQAQSRAALEAERERLEKSAEEIKVLEEQQAGLKNVVAARDEKVLCLQNEVVRRDAIIKQLEQRVKVVSQDLEQNANHLQQLLRASAAKDAYLYELEAQLRQNEVERQASYLAEVSRTRRLALETRMKEEACRAALNEKDEALAHAQHELSRNTQTLQQIRHAFTSIEATDACYRPADSAAGVAPGSPARAAAARSGLGGSDLGGSLASLSPSNDPLTRIPTAVSVPQRPLHESLRVLQADGVSERPALTEARKSAADLASPTHTLYERTTVALDPAGYLAPSAYSPVQYASAKPTPAYASVLRSAVAGLDEEPSDKKAYVSLPATPARTATAVKKTAAASGKKH</sequence>
<feature type="region of interest" description="Disordered" evidence="2">
    <location>
        <begin position="14"/>
        <end position="50"/>
    </location>
</feature>
<dbReference type="VEuPathDB" id="ToxoDB:BESB_010800"/>
<dbReference type="OrthoDB" id="332592at2759"/>
<gene>
    <name evidence="3" type="ORF">BESB_010800</name>
</gene>
<keyword evidence="4" id="KW-1185">Reference proteome</keyword>
<evidence type="ECO:0000313" key="4">
    <source>
        <dbReference type="Proteomes" id="UP000224006"/>
    </source>
</evidence>
<organism evidence="3 4">
    <name type="scientific">Besnoitia besnoiti</name>
    <name type="common">Apicomplexan protozoan</name>
    <dbReference type="NCBI Taxonomy" id="94643"/>
    <lineage>
        <taxon>Eukaryota</taxon>
        <taxon>Sar</taxon>
        <taxon>Alveolata</taxon>
        <taxon>Apicomplexa</taxon>
        <taxon>Conoidasida</taxon>
        <taxon>Coccidia</taxon>
        <taxon>Eucoccidiorida</taxon>
        <taxon>Eimeriorina</taxon>
        <taxon>Sarcocystidae</taxon>
        <taxon>Besnoitia</taxon>
    </lineage>
</organism>
<feature type="coiled-coil region" evidence="1">
    <location>
        <begin position="252"/>
        <end position="286"/>
    </location>
</feature>
<dbReference type="RefSeq" id="XP_029222747.1">
    <property type="nucleotide sequence ID" value="XM_029359834.1"/>
</dbReference>
<dbReference type="EMBL" id="NWUJ01000001">
    <property type="protein sequence ID" value="PFH38738.1"/>
    <property type="molecule type" value="Genomic_DNA"/>
</dbReference>
<dbReference type="KEGG" id="bbes:BESB_010800"/>
<feature type="coiled-coil region" evidence="1">
    <location>
        <begin position="435"/>
        <end position="465"/>
    </location>
</feature>
<comment type="caution">
    <text evidence="3">The sequence shown here is derived from an EMBL/GenBank/DDBJ whole genome shotgun (WGS) entry which is preliminary data.</text>
</comment>
<feature type="coiled-coil region" evidence="1">
    <location>
        <begin position="370"/>
        <end position="397"/>
    </location>
</feature>
<protein>
    <submittedName>
        <fullName evidence="3">Uncharacterized protein</fullName>
    </submittedName>
</protein>
<dbReference type="AlphaFoldDB" id="A0A2A9MJL6"/>
<evidence type="ECO:0000256" key="2">
    <source>
        <dbReference type="SAM" id="MobiDB-lite"/>
    </source>
</evidence>
<reference evidence="3 4" key="1">
    <citation type="submission" date="2017-09" db="EMBL/GenBank/DDBJ databases">
        <title>Genome sequencing of Besnoitia besnoiti strain Bb-Ger1.</title>
        <authorList>
            <person name="Schares G."/>
            <person name="Venepally P."/>
            <person name="Lorenzi H.A."/>
        </authorList>
    </citation>
    <scope>NUCLEOTIDE SEQUENCE [LARGE SCALE GENOMIC DNA]</scope>
    <source>
        <strain evidence="3 4">Bb-Ger1</strain>
    </source>
</reference>
<name>A0A2A9MJL6_BESBE</name>
<accession>A0A2A9MJL6</accession>
<dbReference type="Proteomes" id="UP000224006">
    <property type="component" value="Chromosome I"/>
</dbReference>